<evidence type="ECO:0000256" key="7">
    <source>
        <dbReference type="ARBA" id="ARBA00022989"/>
    </source>
</evidence>
<keyword evidence="5" id="KW-0997">Cell inner membrane</keyword>
<dbReference type="SUPFAM" id="SSF54523">
    <property type="entry name" value="Pili subunits"/>
    <property type="match status" value="1"/>
</dbReference>
<comment type="similarity">
    <text evidence="9">Belongs to the GSP H family.</text>
</comment>
<dbReference type="OrthoDB" id="5705058at2"/>
<dbReference type="InterPro" id="IPR045584">
    <property type="entry name" value="Pilin-like"/>
</dbReference>
<dbReference type="InterPro" id="IPR012902">
    <property type="entry name" value="N_methyl_site"/>
</dbReference>
<feature type="domain" description="General secretion pathway GspH" evidence="12">
    <location>
        <begin position="47"/>
        <end position="167"/>
    </location>
</feature>
<evidence type="ECO:0000256" key="10">
    <source>
        <dbReference type="ARBA" id="ARBA00030775"/>
    </source>
</evidence>
<dbReference type="RefSeq" id="WP_117955370.1">
    <property type="nucleotide sequence ID" value="NZ_QRAN01000013.1"/>
</dbReference>
<evidence type="ECO:0000259" key="12">
    <source>
        <dbReference type="Pfam" id="PF12019"/>
    </source>
</evidence>
<gene>
    <name evidence="13" type="ORF">DWB85_12915</name>
</gene>
<keyword evidence="7 11" id="KW-1133">Transmembrane helix</keyword>
<keyword evidence="14" id="KW-1185">Reference proteome</keyword>
<evidence type="ECO:0000256" key="5">
    <source>
        <dbReference type="ARBA" id="ARBA00022519"/>
    </source>
</evidence>
<dbReference type="PROSITE" id="PS00409">
    <property type="entry name" value="PROKAR_NTER_METHYL"/>
    <property type="match status" value="1"/>
</dbReference>
<dbReference type="InterPro" id="IPR022346">
    <property type="entry name" value="T2SS_GspH"/>
</dbReference>
<evidence type="ECO:0000256" key="3">
    <source>
        <dbReference type="ARBA" id="ARBA00022475"/>
    </source>
</evidence>
<keyword evidence="3" id="KW-1003">Cell membrane</keyword>
<protein>
    <recommendedName>
        <fullName evidence="2">Type II secretion system protein H</fullName>
    </recommendedName>
    <alternativeName>
        <fullName evidence="10">General secretion pathway protein H</fullName>
    </alternativeName>
</protein>
<name>A0A3L7DXV3_9GAMM</name>
<keyword evidence="4" id="KW-0488">Methylation</keyword>
<reference evidence="13 14" key="1">
    <citation type="submission" date="2018-07" db="EMBL/GenBank/DDBJ databases">
        <title>Halioglobus sp. genome submission.</title>
        <authorList>
            <person name="Ye M.-Q."/>
            <person name="Du Z.-J."/>
        </authorList>
    </citation>
    <scope>NUCLEOTIDE SEQUENCE [LARGE SCALE GENOMIC DNA]</scope>
    <source>
        <strain evidence="13 14">U0301</strain>
    </source>
</reference>
<comment type="subcellular location">
    <subcellularLocation>
        <location evidence="1">Cell inner membrane</location>
        <topology evidence="1">Single-pass membrane protein</topology>
    </subcellularLocation>
</comment>
<dbReference type="GO" id="GO:0005886">
    <property type="term" value="C:plasma membrane"/>
    <property type="evidence" value="ECO:0007669"/>
    <property type="project" value="UniProtKB-SubCell"/>
</dbReference>
<evidence type="ECO:0000256" key="2">
    <source>
        <dbReference type="ARBA" id="ARBA00021549"/>
    </source>
</evidence>
<keyword evidence="6 11" id="KW-0812">Transmembrane</keyword>
<evidence type="ECO:0000256" key="8">
    <source>
        <dbReference type="ARBA" id="ARBA00023136"/>
    </source>
</evidence>
<dbReference type="Pfam" id="PF12019">
    <property type="entry name" value="GspH"/>
    <property type="match status" value="1"/>
</dbReference>
<evidence type="ECO:0000313" key="14">
    <source>
        <dbReference type="Proteomes" id="UP000265509"/>
    </source>
</evidence>
<evidence type="ECO:0000256" key="6">
    <source>
        <dbReference type="ARBA" id="ARBA00022692"/>
    </source>
</evidence>
<keyword evidence="8 11" id="KW-0472">Membrane</keyword>
<evidence type="ECO:0000256" key="4">
    <source>
        <dbReference type="ARBA" id="ARBA00022481"/>
    </source>
</evidence>
<dbReference type="AlphaFoldDB" id="A0A3L7DXV3"/>
<dbReference type="EMBL" id="QRAN01000013">
    <property type="protein sequence ID" value="RLQ21449.1"/>
    <property type="molecule type" value="Genomic_DNA"/>
</dbReference>
<accession>A0A3L7DXV3</accession>
<dbReference type="Pfam" id="PF07963">
    <property type="entry name" value="N_methyl"/>
    <property type="match status" value="1"/>
</dbReference>
<dbReference type="NCBIfam" id="TIGR02532">
    <property type="entry name" value="IV_pilin_GFxxxE"/>
    <property type="match status" value="1"/>
</dbReference>
<dbReference type="Proteomes" id="UP000265509">
    <property type="component" value="Unassembled WGS sequence"/>
</dbReference>
<evidence type="ECO:0000313" key="13">
    <source>
        <dbReference type="EMBL" id="RLQ21449.1"/>
    </source>
</evidence>
<dbReference type="GO" id="GO:0015627">
    <property type="term" value="C:type II protein secretion system complex"/>
    <property type="evidence" value="ECO:0007669"/>
    <property type="project" value="InterPro"/>
</dbReference>
<dbReference type="Gene3D" id="3.55.40.10">
    <property type="entry name" value="minor pseudopilin epsh domain"/>
    <property type="match status" value="1"/>
</dbReference>
<feature type="transmembrane region" description="Helical" evidence="11">
    <location>
        <begin position="12"/>
        <end position="36"/>
    </location>
</feature>
<sequence length="184" mass="19138">MTARISKITAGFTLIELMIVVVIVAVGMALAAPSFYTTLKNNRLRTEADRIVTSFNLARSEAVKRSVDVVVCASPDGATCSGGPADGWLVYADLDQDAVLDPADIPIKVYEALPADYSITATNGGAYPGGSIVFYPDGSSNSPDTIFLCPSDDDAEAAWAISVNAPGRVTAVRGNNGGAYKCAP</sequence>
<evidence type="ECO:0000256" key="1">
    <source>
        <dbReference type="ARBA" id="ARBA00004377"/>
    </source>
</evidence>
<evidence type="ECO:0000256" key="11">
    <source>
        <dbReference type="SAM" id="Phobius"/>
    </source>
</evidence>
<evidence type="ECO:0000256" key="9">
    <source>
        <dbReference type="ARBA" id="ARBA00025772"/>
    </source>
</evidence>
<organism evidence="13 14">
    <name type="scientific">Seongchinamella sediminis</name>
    <dbReference type="NCBI Taxonomy" id="2283635"/>
    <lineage>
        <taxon>Bacteria</taxon>
        <taxon>Pseudomonadati</taxon>
        <taxon>Pseudomonadota</taxon>
        <taxon>Gammaproteobacteria</taxon>
        <taxon>Cellvibrionales</taxon>
        <taxon>Halieaceae</taxon>
        <taxon>Seongchinamella</taxon>
    </lineage>
</organism>
<dbReference type="GO" id="GO:0015628">
    <property type="term" value="P:protein secretion by the type II secretion system"/>
    <property type="evidence" value="ECO:0007669"/>
    <property type="project" value="InterPro"/>
</dbReference>
<proteinExistence type="inferred from homology"/>
<comment type="caution">
    <text evidence="13">The sequence shown here is derived from an EMBL/GenBank/DDBJ whole genome shotgun (WGS) entry which is preliminary data.</text>
</comment>